<name>A0ABY7K0B2_9ACTN</name>
<keyword evidence="4" id="KW-0503">Monooxygenase</keyword>
<evidence type="ECO:0000256" key="4">
    <source>
        <dbReference type="ARBA" id="ARBA00023033"/>
    </source>
</evidence>
<dbReference type="PANTHER" id="PTHR42847:SF8">
    <property type="entry name" value="CONSERVED PROTEIN"/>
    <property type="match status" value="1"/>
</dbReference>
<proteinExistence type="predicted"/>
<keyword evidence="2" id="KW-0288">FMN</keyword>
<dbReference type="PANTHER" id="PTHR42847">
    <property type="entry name" value="ALKANESULFONATE MONOOXYGENASE"/>
    <property type="match status" value="1"/>
</dbReference>
<dbReference type="EMBL" id="CP097463">
    <property type="protein sequence ID" value="WAX58284.1"/>
    <property type="molecule type" value="Genomic_DNA"/>
</dbReference>
<organism evidence="6 7">
    <name type="scientific">Jatrophihabitans cynanchi</name>
    <dbReference type="NCBI Taxonomy" id="2944128"/>
    <lineage>
        <taxon>Bacteria</taxon>
        <taxon>Bacillati</taxon>
        <taxon>Actinomycetota</taxon>
        <taxon>Actinomycetes</taxon>
        <taxon>Jatrophihabitantales</taxon>
        <taxon>Jatrophihabitantaceae</taxon>
        <taxon>Jatrophihabitans</taxon>
    </lineage>
</organism>
<dbReference type="Gene3D" id="3.20.20.30">
    <property type="entry name" value="Luciferase-like domain"/>
    <property type="match status" value="1"/>
</dbReference>
<gene>
    <name evidence="6" type="ORF">M6B22_05840</name>
</gene>
<keyword evidence="1" id="KW-0285">Flavoprotein</keyword>
<dbReference type="InterPro" id="IPR036661">
    <property type="entry name" value="Luciferase-like_sf"/>
</dbReference>
<keyword evidence="3" id="KW-0560">Oxidoreductase</keyword>
<evidence type="ECO:0000313" key="6">
    <source>
        <dbReference type="EMBL" id="WAX58284.1"/>
    </source>
</evidence>
<evidence type="ECO:0000256" key="3">
    <source>
        <dbReference type="ARBA" id="ARBA00023002"/>
    </source>
</evidence>
<keyword evidence="7" id="KW-1185">Reference proteome</keyword>
<dbReference type="InterPro" id="IPR011251">
    <property type="entry name" value="Luciferase-like_dom"/>
</dbReference>
<evidence type="ECO:0000256" key="1">
    <source>
        <dbReference type="ARBA" id="ARBA00022630"/>
    </source>
</evidence>
<feature type="domain" description="Luciferase-like" evidence="5">
    <location>
        <begin position="23"/>
        <end position="242"/>
    </location>
</feature>
<dbReference type="RefSeq" id="WP_269444834.1">
    <property type="nucleotide sequence ID" value="NZ_CP097463.1"/>
</dbReference>
<evidence type="ECO:0000313" key="7">
    <source>
        <dbReference type="Proteomes" id="UP001164693"/>
    </source>
</evidence>
<dbReference type="Pfam" id="PF00296">
    <property type="entry name" value="Bac_luciferase"/>
    <property type="match status" value="1"/>
</dbReference>
<evidence type="ECO:0000256" key="2">
    <source>
        <dbReference type="ARBA" id="ARBA00022643"/>
    </source>
</evidence>
<dbReference type="Proteomes" id="UP001164693">
    <property type="component" value="Chromosome"/>
</dbReference>
<reference evidence="6" key="1">
    <citation type="submission" date="2022-05" db="EMBL/GenBank/DDBJ databases">
        <title>Jatrophihabitans sp. SB3-54 whole genome sequence.</title>
        <authorList>
            <person name="Suh M.K."/>
            <person name="Eom M.K."/>
            <person name="Kim J.S."/>
            <person name="Kim H.S."/>
            <person name="Do H.E."/>
            <person name="Shin Y.K."/>
            <person name="Lee J.-S."/>
        </authorList>
    </citation>
    <scope>NUCLEOTIDE SEQUENCE</scope>
    <source>
        <strain evidence="6">SB3-54</strain>
    </source>
</reference>
<dbReference type="SUPFAM" id="SSF51679">
    <property type="entry name" value="Bacterial luciferase-like"/>
    <property type="match status" value="1"/>
</dbReference>
<sequence>MKAGLILPQGWFGEFEGWDPLRAYDRIIELAKLAEGLGIESLWTGEHVLTKWGGEQVLFECVTLTAALAVEAPRAELGFTVLNSTFRNPALTAKMASTLDVISRGRLTLGLGCGFRADEADAFGYDFLPLKDRLATLAEHLEIISKMVTADEPPVEFHGRYATVRQVVNNPRSVQRPRIPILIGGHGPNVTFRLAAKYCDEINLDVLPAATAQACALLRHRCEEIGRDPQTLAISISVPPSLAWRGLASGGQRMMRPDEIAFTDAASASDLPSRAEAFATWQEQGLARIVAGVPGLALSDDPLYAFIDDCRAAGLELAGQPV</sequence>
<accession>A0ABY7K0B2</accession>
<dbReference type="InterPro" id="IPR050172">
    <property type="entry name" value="SsuD_RutA_monooxygenase"/>
</dbReference>
<evidence type="ECO:0000259" key="5">
    <source>
        <dbReference type="Pfam" id="PF00296"/>
    </source>
</evidence>
<protein>
    <submittedName>
        <fullName evidence="6">LLM class flavin-dependent oxidoreductase</fullName>
    </submittedName>
</protein>